<evidence type="ECO:0008006" key="4">
    <source>
        <dbReference type="Google" id="ProtNLM"/>
    </source>
</evidence>
<evidence type="ECO:0000313" key="3">
    <source>
        <dbReference type="Proteomes" id="UP000469011"/>
    </source>
</evidence>
<protein>
    <recommendedName>
        <fullName evidence="4">PepSY domain-containing protein</fullName>
    </recommendedName>
</protein>
<dbReference type="RefSeq" id="WP_163463328.1">
    <property type="nucleotide sequence ID" value="NZ_JAAAMG010000008.1"/>
</dbReference>
<name>A0A6N9T4T9_9HYPH</name>
<evidence type="ECO:0000256" key="1">
    <source>
        <dbReference type="SAM" id="SignalP"/>
    </source>
</evidence>
<feature type="chain" id="PRO_5027121504" description="PepSY domain-containing protein" evidence="1">
    <location>
        <begin position="23"/>
        <end position="91"/>
    </location>
</feature>
<keyword evidence="3" id="KW-1185">Reference proteome</keyword>
<comment type="caution">
    <text evidence="2">The sequence shown here is derived from an EMBL/GenBank/DDBJ whole genome shotgun (WGS) entry which is preliminary data.</text>
</comment>
<organism evidence="2 3">
    <name type="scientific">Jiella pacifica</name>
    <dbReference type="NCBI Taxonomy" id="2696469"/>
    <lineage>
        <taxon>Bacteria</taxon>
        <taxon>Pseudomonadati</taxon>
        <taxon>Pseudomonadota</taxon>
        <taxon>Alphaproteobacteria</taxon>
        <taxon>Hyphomicrobiales</taxon>
        <taxon>Aurantimonadaceae</taxon>
        <taxon>Jiella</taxon>
    </lineage>
</organism>
<accession>A0A6N9T4T9</accession>
<dbReference type="AlphaFoldDB" id="A0A6N9T4T9"/>
<feature type="signal peptide" evidence="1">
    <location>
        <begin position="1"/>
        <end position="22"/>
    </location>
</feature>
<sequence>MTTIARIGFACAFLFATGAALAQESETIEEMASPEEVSKVAETLSKIGCTAPAVEKESDDLFEIDDATCEIGQYDIKLNGDYKIIVMSIDE</sequence>
<dbReference type="Proteomes" id="UP000469011">
    <property type="component" value="Unassembled WGS sequence"/>
</dbReference>
<evidence type="ECO:0000313" key="2">
    <source>
        <dbReference type="EMBL" id="NDW05076.1"/>
    </source>
</evidence>
<dbReference type="EMBL" id="JAAAMG010000008">
    <property type="protein sequence ID" value="NDW05076.1"/>
    <property type="molecule type" value="Genomic_DNA"/>
</dbReference>
<keyword evidence="1" id="KW-0732">Signal</keyword>
<gene>
    <name evidence="2" type="ORF">GTK09_11600</name>
</gene>
<proteinExistence type="predicted"/>
<reference evidence="2 3" key="1">
    <citation type="submission" date="2020-01" db="EMBL/GenBank/DDBJ databases">
        <title>Jiella pacifica sp. nov.</title>
        <authorList>
            <person name="Xue Z."/>
            <person name="Zhu S."/>
            <person name="Chen J."/>
            <person name="Yang J."/>
        </authorList>
    </citation>
    <scope>NUCLEOTIDE SEQUENCE [LARGE SCALE GENOMIC DNA]</scope>
    <source>
        <strain evidence="2 3">40Bstr34</strain>
    </source>
</reference>